<keyword evidence="4" id="KW-1185">Reference proteome</keyword>
<comment type="caution">
    <text evidence="3">The sequence shown here is derived from an EMBL/GenBank/DDBJ whole genome shotgun (WGS) entry which is preliminary data.</text>
</comment>
<dbReference type="AlphaFoldDB" id="A0A3A8I3J0"/>
<proteinExistence type="predicted"/>
<dbReference type="Gene3D" id="3.90.550.10">
    <property type="entry name" value="Spore Coat Polysaccharide Biosynthesis Protein SpsA, Chain A"/>
    <property type="match status" value="1"/>
</dbReference>
<dbReference type="RefSeq" id="WP_120544253.1">
    <property type="nucleotide sequence ID" value="NZ_RAVZ01000286.1"/>
</dbReference>
<dbReference type="GO" id="GO:0016779">
    <property type="term" value="F:nucleotidyltransferase activity"/>
    <property type="evidence" value="ECO:0007669"/>
    <property type="project" value="UniProtKB-ARBA"/>
</dbReference>
<feature type="region of interest" description="Disordered" evidence="1">
    <location>
        <begin position="185"/>
        <end position="227"/>
    </location>
</feature>
<dbReference type="Pfam" id="PF12804">
    <property type="entry name" value="NTP_transf_3"/>
    <property type="match status" value="1"/>
</dbReference>
<accession>A0A3A8I3J0</accession>
<evidence type="ECO:0000313" key="3">
    <source>
        <dbReference type="EMBL" id="RKG77316.1"/>
    </source>
</evidence>
<reference evidence="4" key="1">
    <citation type="submission" date="2018-09" db="EMBL/GenBank/DDBJ databases">
        <authorList>
            <person name="Livingstone P.G."/>
            <person name="Whitworth D.E."/>
        </authorList>
    </citation>
    <scope>NUCLEOTIDE SEQUENCE [LARGE SCALE GENOMIC DNA]</scope>
    <source>
        <strain evidence="4">CA054A</strain>
    </source>
</reference>
<dbReference type="EMBL" id="RAVZ01000286">
    <property type="protein sequence ID" value="RKG77316.1"/>
    <property type="molecule type" value="Genomic_DNA"/>
</dbReference>
<dbReference type="InterPro" id="IPR029044">
    <property type="entry name" value="Nucleotide-diphossugar_trans"/>
</dbReference>
<dbReference type="OrthoDB" id="9779263at2"/>
<dbReference type="PANTHER" id="PTHR43777">
    <property type="entry name" value="MOLYBDENUM COFACTOR CYTIDYLYLTRANSFERASE"/>
    <property type="match status" value="1"/>
</dbReference>
<dbReference type="InterPro" id="IPR025877">
    <property type="entry name" value="MobA-like_NTP_Trfase"/>
</dbReference>
<evidence type="ECO:0000256" key="1">
    <source>
        <dbReference type="SAM" id="MobiDB-lite"/>
    </source>
</evidence>
<evidence type="ECO:0000259" key="2">
    <source>
        <dbReference type="Pfam" id="PF12804"/>
    </source>
</evidence>
<dbReference type="PANTHER" id="PTHR43777:SF1">
    <property type="entry name" value="MOLYBDENUM COFACTOR CYTIDYLYLTRANSFERASE"/>
    <property type="match status" value="1"/>
</dbReference>
<dbReference type="Proteomes" id="UP000268094">
    <property type="component" value="Unassembled WGS sequence"/>
</dbReference>
<protein>
    <submittedName>
        <fullName evidence="3">Purine catabolism protein PucB</fullName>
    </submittedName>
</protein>
<gene>
    <name evidence="3" type="ORF">D7V88_31135</name>
</gene>
<evidence type="ECO:0000313" key="4">
    <source>
        <dbReference type="Proteomes" id="UP000268094"/>
    </source>
</evidence>
<feature type="compositionally biased region" description="Polar residues" evidence="1">
    <location>
        <begin position="207"/>
        <end position="227"/>
    </location>
</feature>
<dbReference type="SUPFAM" id="SSF53448">
    <property type="entry name" value="Nucleotide-diphospho-sugar transferases"/>
    <property type="match status" value="1"/>
</dbReference>
<sequence>MKAVAIILAAGGARRMSHPKANIEHEGGKSFLQSLASTFGKAGCTVLGVVGKDSELVREMHPRIHLVESERWLEGGLLASAQAGIQAALDDGADVVLLHPVDMPAVRVNTLKTMLKSMGEAENSLRPEFEGAAGWPVMLSRAAAERLLKAGGTALDPMIEETRPRRMQVKDPGVVVNINTPEIYKTLFTTEPKPAPPPKRRTKEKSATNGSVSEATSPTSYAASPEE</sequence>
<name>A0A3A8I3J0_9BACT</name>
<organism evidence="3 4">
    <name type="scientific">Corallococcus terminator</name>
    <dbReference type="NCBI Taxonomy" id="2316733"/>
    <lineage>
        <taxon>Bacteria</taxon>
        <taxon>Pseudomonadati</taxon>
        <taxon>Myxococcota</taxon>
        <taxon>Myxococcia</taxon>
        <taxon>Myxococcales</taxon>
        <taxon>Cystobacterineae</taxon>
        <taxon>Myxococcaceae</taxon>
        <taxon>Corallococcus</taxon>
    </lineage>
</organism>
<feature type="domain" description="MobA-like NTP transferase" evidence="2">
    <location>
        <begin position="5"/>
        <end position="152"/>
    </location>
</feature>